<dbReference type="EMBL" id="CAJPDR010000217">
    <property type="protein sequence ID" value="CAF9926735.1"/>
    <property type="molecule type" value="Genomic_DNA"/>
</dbReference>
<dbReference type="OrthoDB" id="10488826at2759"/>
<evidence type="ECO:0000313" key="3">
    <source>
        <dbReference type="Proteomes" id="UP000664203"/>
    </source>
</evidence>
<dbReference type="Proteomes" id="UP000664203">
    <property type="component" value="Unassembled WGS sequence"/>
</dbReference>
<reference evidence="2" key="1">
    <citation type="submission" date="2021-03" db="EMBL/GenBank/DDBJ databases">
        <authorList>
            <person name="Tagirdzhanova G."/>
        </authorList>
    </citation>
    <scope>NUCLEOTIDE SEQUENCE</scope>
</reference>
<proteinExistence type="predicted"/>
<evidence type="ECO:0000313" key="2">
    <source>
        <dbReference type="EMBL" id="CAF9926735.1"/>
    </source>
</evidence>
<gene>
    <name evidence="2" type="ORF">ALECFALPRED_003518</name>
</gene>
<sequence>MEEVMYFELCTDRLQVVPKAGLVPIDDYREVERPWGQVSFDLIDIRGVGDYIALPCYREVERGNRRLARLHWDEEIPPKLRKAKTFWVGPIDVTEASSRNDAGQAASSSAPAQAVASTAPAQAASPNDDGRQSPMTEDDYDEVDSPYKKREIV</sequence>
<feature type="region of interest" description="Disordered" evidence="1">
    <location>
        <begin position="97"/>
        <end position="153"/>
    </location>
</feature>
<organism evidence="2 3">
    <name type="scientific">Alectoria fallacina</name>
    <dbReference type="NCBI Taxonomy" id="1903189"/>
    <lineage>
        <taxon>Eukaryota</taxon>
        <taxon>Fungi</taxon>
        <taxon>Dikarya</taxon>
        <taxon>Ascomycota</taxon>
        <taxon>Pezizomycotina</taxon>
        <taxon>Lecanoromycetes</taxon>
        <taxon>OSLEUM clade</taxon>
        <taxon>Lecanoromycetidae</taxon>
        <taxon>Lecanorales</taxon>
        <taxon>Lecanorineae</taxon>
        <taxon>Parmeliaceae</taxon>
        <taxon>Alectoria</taxon>
    </lineage>
</organism>
<dbReference type="AlphaFoldDB" id="A0A8H3IT67"/>
<protein>
    <submittedName>
        <fullName evidence="2">Uncharacterized protein</fullName>
    </submittedName>
</protein>
<feature type="compositionally biased region" description="Low complexity" evidence="1">
    <location>
        <begin position="102"/>
        <end position="126"/>
    </location>
</feature>
<comment type="caution">
    <text evidence="2">The sequence shown here is derived from an EMBL/GenBank/DDBJ whole genome shotgun (WGS) entry which is preliminary data.</text>
</comment>
<name>A0A8H3IT67_9LECA</name>
<accession>A0A8H3IT67</accession>
<keyword evidence="3" id="KW-1185">Reference proteome</keyword>
<evidence type="ECO:0000256" key="1">
    <source>
        <dbReference type="SAM" id="MobiDB-lite"/>
    </source>
</evidence>